<feature type="active site" description="Charge relay system" evidence="5">
    <location>
        <position position="241"/>
    </location>
</feature>
<organism evidence="8 9">
    <name type="scientific">Oculimacula yallundae</name>
    <dbReference type="NCBI Taxonomy" id="86028"/>
    <lineage>
        <taxon>Eukaryota</taxon>
        <taxon>Fungi</taxon>
        <taxon>Dikarya</taxon>
        <taxon>Ascomycota</taxon>
        <taxon>Pezizomycotina</taxon>
        <taxon>Leotiomycetes</taxon>
        <taxon>Helotiales</taxon>
        <taxon>Ploettnerulaceae</taxon>
        <taxon>Oculimacula</taxon>
    </lineage>
</organism>
<evidence type="ECO:0000256" key="1">
    <source>
        <dbReference type="ARBA" id="ARBA00011073"/>
    </source>
</evidence>
<feature type="active site" description="Charge relay system" evidence="5">
    <location>
        <position position="280"/>
    </location>
</feature>
<dbReference type="InterPro" id="IPR008979">
    <property type="entry name" value="Galactose-bd-like_sf"/>
</dbReference>
<feature type="region of interest" description="Disordered" evidence="6">
    <location>
        <begin position="705"/>
        <end position="725"/>
    </location>
</feature>
<feature type="domain" description="Peptidase S8/S53" evidence="7">
    <location>
        <begin position="232"/>
        <end position="568"/>
    </location>
</feature>
<dbReference type="PANTHER" id="PTHR43399">
    <property type="entry name" value="SUBTILISIN-RELATED"/>
    <property type="match status" value="1"/>
</dbReference>
<keyword evidence="9" id="KW-1185">Reference proteome</keyword>
<protein>
    <recommendedName>
        <fullName evidence="7">Peptidase S8/S53 domain-containing protein</fullName>
    </recommendedName>
</protein>
<keyword evidence="3 5" id="KW-0378">Hydrolase</keyword>
<dbReference type="PROSITE" id="PS00138">
    <property type="entry name" value="SUBTILASE_SER"/>
    <property type="match status" value="1"/>
</dbReference>
<dbReference type="SUPFAM" id="SSF52743">
    <property type="entry name" value="Subtilisin-like"/>
    <property type="match status" value="1"/>
</dbReference>
<dbReference type="PANTHER" id="PTHR43399:SF4">
    <property type="entry name" value="CELL WALL-ASSOCIATED PROTEASE"/>
    <property type="match status" value="1"/>
</dbReference>
<feature type="active site" description="Charge relay system" evidence="5">
    <location>
        <position position="522"/>
    </location>
</feature>
<dbReference type="InterPro" id="IPR023828">
    <property type="entry name" value="Peptidase_S8_Ser-AS"/>
</dbReference>
<dbReference type="InterPro" id="IPR015500">
    <property type="entry name" value="Peptidase_S8_subtilisin-rel"/>
</dbReference>
<reference evidence="8 9" key="1">
    <citation type="journal article" date="2024" name="Commun. Biol.">
        <title>Comparative genomic analysis of thermophilic fungi reveals convergent evolutionary adaptations and gene losses.</title>
        <authorList>
            <person name="Steindorff A.S."/>
            <person name="Aguilar-Pontes M.V."/>
            <person name="Robinson A.J."/>
            <person name="Andreopoulos B."/>
            <person name="LaButti K."/>
            <person name="Kuo A."/>
            <person name="Mondo S."/>
            <person name="Riley R."/>
            <person name="Otillar R."/>
            <person name="Haridas S."/>
            <person name="Lipzen A."/>
            <person name="Grimwood J."/>
            <person name="Schmutz J."/>
            <person name="Clum A."/>
            <person name="Reid I.D."/>
            <person name="Moisan M.C."/>
            <person name="Butler G."/>
            <person name="Nguyen T.T.M."/>
            <person name="Dewar K."/>
            <person name="Conant G."/>
            <person name="Drula E."/>
            <person name="Henrissat B."/>
            <person name="Hansel C."/>
            <person name="Singer S."/>
            <person name="Hutchinson M.I."/>
            <person name="de Vries R.P."/>
            <person name="Natvig D.O."/>
            <person name="Powell A.J."/>
            <person name="Tsang A."/>
            <person name="Grigoriev I.V."/>
        </authorList>
    </citation>
    <scope>NUCLEOTIDE SEQUENCE [LARGE SCALE GENOMIC DNA]</scope>
    <source>
        <strain evidence="8 9">CBS 494.80</strain>
    </source>
</reference>
<dbReference type="CDD" id="cd04842">
    <property type="entry name" value="Peptidases_S8_Kp43_protease"/>
    <property type="match status" value="1"/>
</dbReference>
<name>A0ABR4CSP7_9HELO</name>
<proteinExistence type="inferred from homology"/>
<dbReference type="PROSITE" id="PS00137">
    <property type="entry name" value="SUBTILASE_HIS"/>
    <property type="match status" value="1"/>
</dbReference>
<comment type="caution">
    <text evidence="8">The sequence shown here is derived from an EMBL/GenBank/DDBJ whole genome shotgun (WGS) entry which is preliminary data.</text>
</comment>
<dbReference type="InterPro" id="IPR000209">
    <property type="entry name" value="Peptidase_S8/S53_dom"/>
</dbReference>
<evidence type="ECO:0000259" key="7">
    <source>
        <dbReference type="Pfam" id="PF00082"/>
    </source>
</evidence>
<dbReference type="PROSITE" id="PS51892">
    <property type="entry name" value="SUBTILASE"/>
    <property type="match status" value="1"/>
</dbReference>
<gene>
    <name evidence="8" type="ORF">VTL71DRAFT_12145</name>
</gene>
<evidence type="ECO:0000313" key="9">
    <source>
        <dbReference type="Proteomes" id="UP001595075"/>
    </source>
</evidence>
<dbReference type="Gene3D" id="3.40.50.200">
    <property type="entry name" value="Peptidase S8/S53 domain"/>
    <property type="match status" value="1"/>
</dbReference>
<evidence type="ECO:0000256" key="6">
    <source>
        <dbReference type="SAM" id="MobiDB-lite"/>
    </source>
</evidence>
<evidence type="ECO:0000313" key="8">
    <source>
        <dbReference type="EMBL" id="KAL2072802.1"/>
    </source>
</evidence>
<dbReference type="InterPro" id="IPR051048">
    <property type="entry name" value="Peptidase_S8/S53_subtilisin"/>
</dbReference>
<sequence>MPEEIVINGKAVAVEDQKPDASSSGYIIIRTTGDPLKKAQKTELSELGVSIQEFVGQNGEQLYLCGFPHNSLEAIRGLSYIDYANIYSQEFVISQVLQNSSTSALASAYNSSDDTANELMEVDLLLHHDINEFPQELLGKISKIANVHHSAVTASDKNGASPEMVRIKVNAEALDRIAELDEIRVVHPVLERQLFDNIARRVMGYEELTARLNEGASKIEGPKDSSVKLWDGSGQIICVCDTGFDKGSTTDVHDAFAGRVKGLYSWGRSRTNAADDPDGHGTHVCGSVLGFGEHTSEGTFKGAAPGASLLVQSMFERFNYASQSVMGGYPKDLGLLFQQAYDNGSRIHSNSWGTPMLPPANVQRPYDTSAASIDRFVWNHQDMTILFAAGNEGQDTDLDGTVNERSLGSEASAKNCITIGACESYRPELKMTKSNAPYTYGTFWPSKYAKNPLKDDHLANNPDGVAAFSSRGPTAENRLKPDLVACGTAILSARSRSKKRETGIEKAIISDDARYMYLSGTSMATPLVAGCCAIVRQALLDQGYKDNQPPHNDALIDTVTEASPETHVDHAMHTKMPTASLIKALLINGAVPIRGEYMPENLPKEVHEGLPNPHSGFGRVNIANTLATITGSDSAGYTTLLIDEDTEQPSVTLLTVPMHVNTTGNEPIAGGLKTLKVTMACADLPGAALSNDLNLIVANETIERHGNQGPDKEFEKDSKDGFDRDDNVEQVVWPGLVGGTRLWVTVKPYRLMSTHVPFALVWRFT</sequence>
<dbReference type="InterPro" id="IPR034058">
    <property type="entry name" value="TagA/B/C/D_pept_dom"/>
</dbReference>
<comment type="similarity">
    <text evidence="1 5">Belongs to the peptidase S8 family.</text>
</comment>
<dbReference type="SUPFAM" id="SSF49785">
    <property type="entry name" value="Galactose-binding domain-like"/>
    <property type="match status" value="1"/>
</dbReference>
<dbReference type="Pfam" id="PF00082">
    <property type="entry name" value="Peptidase_S8"/>
    <property type="match status" value="1"/>
</dbReference>
<accession>A0ABR4CSP7</accession>
<keyword evidence="2 5" id="KW-0645">Protease</keyword>
<evidence type="ECO:0000256" key="3">
    <source>
        <dbReference type="ARBA" id="ARBA00022801"/>
    </source>
</evidence>
<dbReference type="InterPro" id="IPR036852">
    <property type="entry name" value="Peptidase_S8/S53_dom_sf"/>
</dbReference>
<evidence type="ECO:0000256" key="4">
    <source>
        <dbReference type="ARBA" id="ARBA00022825"/>
    </source>
</evidence>
<dbReference type="Gene3D" id="2.60.120.380">
    <property type="match status" value="1"/>
</dbReference>
<dbReference type="Proteomes" id="UP001595075">
    <property type="component" value="Unassembled WGS sequence"/>
</dbReference>
<dbReference type="PRINTS" id="PR00723">
    <property type="entry name" value="SUBTILISIN"/>
</dbReference>
<evidence type="ECO:0000256" key="5">
    <source>
        <dbReference type="PROSITE-ProRule" id="PRU01240"/>
    </source>
</evidence>
<dbReference type="EMBL" id="JAZHXI010000004">
    <property type="protein sequence ID" value="KAL2072802.1"/>
    <property type="molecule type" value="Genomic_DNA"/>
</dbReference>
<keyword evidence="4 5" id="KW-0720">Serine protease</keyword>
<evidence type="ECO:0000256" key="2">
    <source>
        <dbReference type="ARBA" id="ARBA00022670"/>
    </source>
</evidence>
<dbReference type="InterPro" id="IPR022398">
    <property type="entry name" value="Peptidase_S8_His-AS"/>
</dbReference>